<evidence type="ECO:0000313" key="3">
    <source>
        <dbReference type="Proteomes" id="UP000007472"/>
    </source>
</evidence>
<evidence type="ECO:0000313" key="2">
    <source>
        <dbReference type="EMBL" id="ADU91018.1"/>
    </source>
</evidence>
<protein>
    <recommendedName>
        <fullName evidence="4">DUF192 domain-containing protein</fullName>
    </recommendedName>
</protein>
<dbReference type="Proteomes" id="UP000007472">
    <property type="component" value="Chromosome"/>
</dbReference>
<gene>
    <name evidence="2" type="ordered locus">TEQUI_0062</name>
</gene>
<dbReference type="PANTHER" id="PTHR37953:SF1">
    <property type="entry name" value="UPF0127 PROTEIN MJ1496"/>
    <property type="match status" value="1"/>
</dbReference>
<dbReference type="AlphaFoldDB" id="A0A654KF27"/>
<dbReference type="EMBL" id="CP002456">
    <property type="protein sequence ID" value="ADU91018.1"/>
    <property type="molecule type" value="Genomic_DNA"/>
</dbReference>
<dbReference type="Pfam" id="PF02643">
    <property type="entry name" value="DUF192"/>
    <property type="match status" value="1"/>
</dbReference>
<reference evidence="2 3" key="1">
    <citation type="journal article" date="2011" name="J. Bacteriol.">
        <title>Genome sequence of Taylorella equigenitalis MCE9, the causative agent of contagious equine metritis.</title>
        <authorList>
            <person name="Hebert L."/>
            <person name="Moumen B."/>
            <person name="Duquesne F."/>
            <person name="Breuil M.F."/>
            <person name="Laugier C."/>
            <person name="Batto J.M."/>
            <person name="Renault P."/>
            <person name="Petry S."/>
        </authorList>
    </citation>
    <scope>NUCLEOTIDE SEQUENCE [LARGE SCALE GENOMIC DNA]</scope>
    <source>
        <strain evidence="2 3">MCE9</strain>
    </source>
</reference>
<dbReference type="KEGG" id="teq:TEQUI_0062"/>
<accession>A0A654KF27</accession>
<dbReference type="Gene3D" id="2.60.120.1140">
    <property type="entry name" value="Protein of unknown function DUF192"/>
    <property type="match status" value="1"/>
</dbReference>
<keyword evidence="1" id="KW-0732">Signal</keyword>
<feature type="chain" id="PRO_5024969941" description="DUF192 domain-containing protein" evidence="1">
    <location>
        <begin position="25"/>
        <end position="143"/>
    </location>
</feature>
<name>A0A654KF27_TAYEM</name>
<dbReference type="InterPro" id="IPR003795">
    <property type="entry name" value="DUF192"/>
</dbReference>
<evidence type="ECO:0008006" key="4">
    <source>
        <dbReference type="Google" id="ProtNLM"/>
    </source>
</evidence>
<sequence>MTHKLIKKFSLFLLFVGLISPVYADPAQKTLIINDSKLSVEIADTPSSQQLGLMHRETLDPNHGMLFVFEEPQKLCFWMKNTLIPLSIAYIDQNFKIIDILDMQPLDETPICAKQDAQYALEVNQGWFKLNNIKIGDLIGISK</sequence>
<evidence type="ECO:0000256" key="1">
    <source>
        <dbReference type="SAM" id="SignalP"/>
    </source>
</evidence>
<organism evidence="2 3">
    <name type="scientific">Taylorella equigenitalis (strain MCE9)</name>
    <dbReference type="NCBI Taxonomy" id="937774"/>
    <lineage>
        <taxon>Bacteria</taxon>
        <taxon>Pseudomonadati</taxon>
        <taxon>Pseudomonadota</taxon>
        <taxon>Betaproteobacteria</taxon>
        <taxon>Burkholderiales</taxon>
        <taxon>Alcaligenaceae</taxon>
        <taxon>Taylorella</taxon>
    </lineage>
</organism>
<feature type="signal peptide" evidence="1">
    <location>
        <begin position="1"/>
        <end position="24"/>
    </location>
</feature>
<dbReference type="PANTHER" id="PTHR37953">
    <property type="entry name" value="UPF0127 PROTEIN MJ1496"/>
    <property type="match status" value="1"/>
</dbReference>
<dbReference type="InterPro" id="IPR038695">
    <property type="entry name" value="Saro_0823-like_sf"/>
</dbReference>
<proteinExistence type="predicted"/>